<evidence type="ECO:0000313" key="3">
    <source>
        <dbReference type="EMBL" id="KUI52765.1"/>
    </source>
</evidence>
<proteinExistence type="predicted"/>
<gene>
    <name evidence="3" type="ORF">VP1G_00075</name>
</gene>
<feature type="compositionally biased region" description="Basic residues" evidence="1">
    <location>
        <begin position="1021"/>
        <end position="1032"/>
    </location>
</feature>
<dbReference type="InterPro" id="IPR027417">
    <property type="entry name" value="P-loop_NTPase"/>
</dbReference>
<feature type="region of interest" description="Disordered" evidence="1">
    <location>
        <begin position="1"/>
        <end position="102"/>
    </location>
</feature>
<evidence type="ECO:0000259" key="2">
    <source>
        <dbReference type="SMART" id="SM00382"/>
    </source>
</evidence>
<feature type="region of interest" description="Disordered" evidence="1">
    <location>
        <begin position="130"/>
        <end position="166"/>
    </location>
</feature>
<accession>A0A194UM80</accession>
<dbReference type="EMBL" id="KN714666">
    <property type="protein sequence ID" value="KUI52765.1"/>
    <property type="molecule type" value="Genomic_DNA"/>
</dbReference>
<dbReference type="PANTHER" id="PTHR46411">
    <property type="entry name" value="FAMILY ATPASE, PUTATIVE-RELATED"/>
    <property type="match status" value="1"/>
</dbReference>
<feature type="region of interest" description="Disordered" evidence="1">
    <location>
        <begin position="973"/>
        <end position="1082"/>
    </location>
</feature>
<dbReference type="OrthoDB" id="10042665at2759"/>
<feature type="compositionally biased region" description="Basic and acidic residues" evidence="1">
    <location>
        <begin position="130"/>
        <end position="144"/>
    </location>
</feature>
<dbReference type="CDD" id="cd19481">
    <property type="entry name" value="RecA-like_protease"/>
    <property type="match status" value="1"/>
</dbReference>
<dbReference type="Pfam" id="PF22942">
    <property type="entry name" value="DUF7025"/>
    <property type="match status" value="1"/>
</dbReference>
<dbReference type="GO" id="GO:0016887">
    <property type="term" value="F:ATP hydrolysis activity"/>
    <property type="evidence" value="ECO:0007669"/>
    <property type="project" value="InterPro"/>
</dbReference>
<dbReference type="Pfam" id="PF00004">
    <property type="entry name" value="AAA"/>
    <property type="match status" value="1"/>
</dbReference>
<feature type="compositionally biased region" description="Basic and acidic residues" evidence="1">
    <location>
        <begin position="155"/>
        <end position="166"/>
    </location>
</feature>
<feature type="compositionally biased region" description="Acidic residues" evidence="1">
    <location>
        <begin position="13"/>
        <end position="23"/>
    </location>
</feature>
<dbReference type="AlphaFoldDB" id="A0A194UM80"/>
<feature type="compositionally biased region" description="Acidic residues" evidence="1">
    <location>
        <begin position="48"/>
        <end position="90"/>
    </location>
</feature>
<evidence type="ECO:0000256" key="1">
    <source>
        <dbReference type="SAM" id="MobiDB-lite"/>
    </source>
</evidence>
<sequence>MTTPENTPAPGDPIDEVGAETEATELPTTEESPEDDSDPTCEPQSQEEVGDEGPNDEGDHDDEEHDEEEHDEEKSNEEETNSTQSDDDETSSYRYMPASSRVKAQMNLTSEKLMDYIADLESRIERLEMTENHGNRSEQQESRASRSSSSSSRIRRSDHARSEIEEARTTPPYIQFFLESDEPLPSQGKAPDHRWRMRGIFRSELDTHPLIRVLYRWIGPRSNDGQNAPSPKDIDILELRISSKPIADFLTQKLEYDISLDDVIHLGKPFRTLIRNFSSIKEERDRLVEQETLNESDRPSSHKEAHETTDASQNTDGGSVNLESVPSRNTDSDNPVEDFRRLVEFVETYMGTSLALFNDYASGALTKITFENLWMLFDIGENIYCPLKKGGLEIKPEGSGPLKYTTVAGLRPQVYRVSASLEGSPRGRRISGSKVPRATTTIPSSGLINNYLPLHVICFSLDFKMGKIVILDDVFKFLPFDGEVEITSLEAYPLRYRRHSSANDEDLGARGLAFVDLMLVRHRKYDGLTASENEEEISSDVIVDHGVNPSHRLGLGIPAVQPSYDMVERSWFAGMRFWEREIYRRICNHAECPDGSCSWDYYFEYQLFRYREMRARFNAKVEEKDLEIRSEEDMARCRDFLDKEDLLCLFGGIINGYSLRNRKWVRLDINLLRPVSYEDGWNELVLPEGHRKMVQAMVETYAADSQLKTGARDLEQPQPNIDRVEFDPVKEKGQGCVILLHGAPGVGKTSTAECVAAYTRRPLLPLTAGDFGFAPEDVERRLEEHFNLAQRWGCVLLLDEADVFLVKRTKDDIQRNGLVSVFLRVLEYYKGILILTTNRVGAFDEAFHSRIHLSLYYPTLDREKTLEIFKTHFRRIKKHNEERVQKGDVAIGVEKKLIRKYWRLNHKVLKWNGRQIRNAFQTAMALAEYDARDSGGPPVITVKHFEIIANASADFAKYVTEVQGAEADQIAMRDRNRLDRDPKVSSKLKKLHSSSSDSSESDESKFEDSSADDSDDVDDKKKRKKSRGKGKGKSKDDRKDDRKDKAGKKSKRDKKGKKGKKDSESGKEEGRGSKDSSSDEDD</sequence>
<keyword evidence="4" id="KW-1185">Reference proteome</keyword>
<dbReference type="InterPro" id="IPR003959">
    <property type="entry name" value="ATPase_AAA_core"/>
</dbReference>
<dbReference type="Proteomes" id="UP000078576">
    <property type="component" value="Unassembled WGS sequence"/>
</dbReference>
<feature type="compositionally biased region" description="Basic and acidic residues" evidence="1">
    <location>
        <begin position="1061"/>
        <end position="1082"/>
    </location>
</feature>
<dbReference type="PANTHER" id="PTHR46411:SF2">
    <property type="entry name" value="AAA+ ATPASE DOMAIN-CONTAINING PROTEIN"/>
    <property type="match status" value="1"/>
</dbReference>
<feature type="domain" description="AAA+ ATPase" evidence="2">
    <location>
        <begin position="734"/>
        <end position="861"/>
    </location>
</feature>
<feature type="compositionally biased region" description="Basic and acidic residues" evidence="1">
    <location>
        <begin position="1033"/>
        <end position="1044"/>
    </location>
</feature>
<dbReference type="SMART" id="SM00382">
    <property type="entry name" value="AAA"/>
    <property type="match status" value="1"/>
</dbReference>
<dbReference type="InterPro" id="IPR003593">
    <property type="entry name" value="AAA+_ATPase"/>
</dbReference>
<dbReference type="SUPFAM" id="SSF52540">
    <property type="entry name" value="P-loop containing nucleoside triphosphate hydrolases"/>
    <property type="match status" value="1"/>
</dbReference>
<protein>
    <submittedName>
        <fullName evidence="3">ATPase family AAA domain-containing protein 3B</fullName>
    </submittedName>
</protein>
<dbReference type="InterPro" id="IPR054289">
    <property type="entry name" value="DUF7025"/>
</dbReference>
<feature type="compositionally biased region" description="Polar residues" evidence="1">
    <location>
        <begin position="310"/>
        <end position="333"/>
    </location>
</feature>
<organism evidence="3 4">
    <name type="scientific">Cytospora mali</name>
    <name type="common">Apple Valsa canker fungus</name>
    <name type="synonym">Valsa mali</name>
    <dbReference type="NCBI Taxonomy" id="578113"/>
    <lineage>
        <taxon>Eukaryota</taxon>
        <taxon>Fungi</taxon>
        <taxon>Dikarya</taxon>
        <taxon>Ascomycota</taxon>
        <taxon>Pezizomycotina</taxon>
        <taxon>Sordariomycetes</taxon>
        <taxon>Sordariomycetidae</taxon>
        <taxon>Diaporthales</taxon>
        <taxon>Cytosporaceae</taxon>
        <taxon>Cytospora</taxon>
    </lineage>
</organism>
<dbReference type="InterPro" id="IPR056599">
    <property type="entry name" value="AAA_lid_fung"/>
</dbReference>
<reference evidence="4" key="1">
    <citation type="submission" date="2014-12" db="EMBL/GenBank/DDBJ databases">
        <title>Genome Sequence of Valsa Canker Pathogens Uncovers a Specific Adaption of Colonization on Woody Bark.</title>
        <authorList>
            <person name="Yin Z."/>
            <person name="Liu H."/>
            <person name="Gao X."/>
            <person name="Li Z."/>
            <person name="Song N."/>
            <person name="Ke X."/>
            <person name="Dai Q."/>
            <person name="Wu Y."/>
            <person name="Sun Y."/>
            <person name="Xu J.-R."/>
            <person name="Kang Z.K."/>
            <person name="Wang L."/>
            <person name="Huang L."/>
        </authorList>
    </citation>
    <scope>NUCLEOTIDE SEQUENCE [LARGE SCALE GENOMIC DNA]</scope>
    <source>
        <strain evidence="4">SXYL134</strain>
    </source>
</reference>
<name>A0A194UM80_CYTMA</name>
<feature type="region of interest" description="Disordered" evidence="1">
    <location>
        <begin position="288"/>
        <end position="335"/>
    </location>
</feature>
<feature type="compositionally biased region" description="Basic residues" evidence="1">
    <location>
        <begin position="1045"/>
        <end position="1060"/>
    </location>
</feature>
<dbReference type="Gene3D" id="3.40.50.300">
    <property type="entry name" value="P-loop containing nucleotide triphosphate hydrolases"/>
    <property type="match status" value="1"/>
</dbReference>
<dbReference type="GO" id="GO:0005524">
    <property type="term" value="F:ATP binding"/>
    <property type="evidence" value="ECO:0007669"/>
    <property type="project" value="InterPro"/>
</dbReference>
<evidence type="ECO:0000313" key="4">
    <source>
        <dbReference type="Proteomes" id="UP000078576"/>
    </source>
</evidence>
<feature type="compositionally biased region" description="Basic and acidic residues" evidence="1">
    <location>
        <begin position="288"/>
        <end position="309"/>
    </location>
</feature>
<feature type="compositionally biased region" description="Basic and acidic residues" evidence="1">
    <location>
        <begin position="973"/>
        <end position="984"/>
    </location>
</feature>
<dbReference type="Pfam" id="PF23232">
    <property type="entry name" value="AAA_lid_13"/>
    <property type="match status" value="1"/>
</dbReference>